<feature type="repeat" description="TPR" evidence="1">
    <location>
        <begin position="584"/>
        <end position="617"/>
    </location>
</feature>
<feature type="repeat" description="TPR" evidence="1">
    <location>
        <begin position="652"/>
        <end position="685"/>
    </location>
</feature>
<reference evidence="2" key="2">
    <citation type="submission" date="2021-01" db="EMBL/GenBank/DDBJ databases">
        <authorList>
            <person name="Mieszkin S."/>
            <person name="Pouder E."/>
            <person name="Alain K."/>
        </authorList>
    </citation>
    <scope>NUCLEOTIDE SEQUENCE</scope>
    <source>
        <strain evidence="2">HW T2.11</strain>
    </source>
</reference>
<dbReference type="PROSITE" id="PS50293">
    <property type="entry name" value="TPR_REGION"/>
    <property type="match status" value="1"/>
</dbReference>
<sequence length="742" mass="83772">MLDVVRADQVSGLREALDSSCVLLIKGRHGFAPKATVTLASHGLADWHVLSEDGNWTRSGYLGGFHDLIDEMLSWCHDHALEMITQYEQTLKRLFPLKDLPEFLVPKDLTNTSTKEERTRFYHHEYQNKLLVGLAEFLFESLQKREMPTVLIIEDASGISPTVNSLIRVLMRLQKHKDVYALKIVLLDYHSTLLLDGAVEFVFPKFSRVEMQAALDPVGNIAPEKLDRIYATSGGDLAIAEAVLLCDKNGIPVAGYLDAGSIADLYLSSLPSFERKSMTEEFIRNGCPHWEWLSQRNYALSGPDELDAAHRLHHLECMRAYWSGTSPLILCHGMAMSNKFERMEFLAEPCEILKSIGLYDTWFSFFSPLFADPDLRHHGSGNDDVNAVFINAAFVLYSLGCGSISVPYLEDFHKTFPESKYTPTVLYAQSMTYGRYQQPVNLPLAEQYAQRNLETIEKSFQGYEKYHYIRVFAENAYAYIKARQGKYAEALELCTNGNRKMLDIYGDGRFRLHQSILIYNTSQVYEIVKDYAKAEQQLRLAISYDPYYGEYYNDLGNLLSKMEGRESEALTAYERAIALCPPYYEAHLNRGGLHRRLGNNALALADFQRASEIKPSEARAWFEIGTMFLADGEPVKALSAYRKAAEIDRGNADLFVNMGLACSELGQVEESISFYKKALSLQPKNALAHNNIAIELFSSGEKDAALNHAILASQMDDDPEIQATRRFIEGARSAAEFSSLTN</sequence>
<dbReference type="InterPro" id="IPR019734">
    <property type="entry name" value="TPR_rpt"/>
</dbReference>
<dbReference type="GO" id="GO:0097363">
    <property type="term" value="F:protein O-acetylglucosaminyltransferase activity"/>
    <property type="evidence" value="ECO:0007669"/>
    <property type="project" value="TreeGrafter"/>
</dbReference>
<dbReference type="InterPro" id="IPR037919">
    <property type="entry name" value="OGT"/>
</dbReference>
<dbReference type="Proteomes" id="UP000708298">
    <property type="component" value="Unassembled WGS sequence"/>
</dbReference>
<organism evidence="2 3">
    <name type="scientific">Acidisoma silvae</name>
    <dbReference type="NCBI Taxonomy" id="2802396"/>
    <lineage>
        <taxon>Bacteria</taxon>
        <taxon>Pseudomonadati</taxon>
        <taxon>Pseudomonadota</taxon>
        <taxon>Alphaproteobacteria</taxon>
        <taxon>Acetobacterales</taxon>
        <taxon>Acidocellaceae</taxon>
        <taxon>Acidisoma</taxon>
    </lineage>
</organism>
<dbReference type="PANTHER" id="PTHR44366">
    <property type="entry name" value="UDP-N-ACETYLGLUCOSAMINE--PEPTIDE N-ACETYLGLUCOSAMINYLTRANSFERASE 110 KDA SUBUNIT"/>
    <property type="match status" value="1"/>
</dbReference>
<feature type="repeat" description="TPR" evidence="1">
    <location>
        <begin position="618"/>
        <end position="651"/>
    </location>
</feature>
<comment type="caution">
    <text evidence="2">The sequence shown here is derived from an EMBL/GenBank/DDBJ whole genome shotgun (WGS) entry which is preliminary data.</text>
</comment>
<dbReference type="PANTHER" id="PTHR44366:SF1">
    <property type="entry name" value="UDP-N-ACETYLGLUCOSAMINE--PEPTIDE N-ACETYLGLUCOSAMINYLTRANSFERASE 110 KDA SUBUNIT"/>
    <property type="match status" value="1"/>
</dbReference>
<reference evidence="2" key="1">
    <citation type="journal article" date="2021" name="Microorganisms">
        <title>Acidisoma silvae sp. nov. and Acidisomacellulosilytica sp. nov., Two Acidophilic Bacteria Isolated from Decaying Wood, Hydrolyzing Cellulose and Producing Poly-3-hydroxybutyrate.</title>
        <authorList>
            <person name="Mieszkin S."/>
            <person name="Pouder E."/>
            <person name="Uroz S."/>
            <person name="Simon-Colin C."/>
            <person name="Alain K."/>
        </authorList>
    </citation>
    <scope>NUCLEOTIDE SEQUENCE</scope>
    <source>
        <strain evidence="2">HW T2.11</strain>
    </source>
</reference>
<dbReference type="InterPro" id="IPR011990">
    <property type="entry name" value="TPR-like_helical_dom_sf"/>
</dbReference>
<name>A0A963YWE8_9PROT</name>
<dbReference type="EMBL" id="JAESVB010000037">
    <property type="protein sequence ID" value="MCB8878452.1"/>
    <property type="molecule type" value="Genomic_DNA"/>
</dbReference>
<dbReference type="Pfam" id="PF13432">
    <property type="entry name" value="TPR_16"/>
    <property type="match status" value="1"/>
</dbReference>
<keyword evidence="3" id="KW-1185">Reference proteome</keyword>
<dbReference type="Pfam" id="PF13414">
    <property type="entry name" value="TPR_11"/>
    <property type="match status" value="1"/>
</dbReference>
<dbReference type="RefSeq" id="WP_227324096.1">
    <property type="nucleotide sequence ID" value="NZ_JAESVB010000037.1"/>
</dbReference>
<keyword evidence="1" id="KW-0802">TPR repeat</keyword>
<dbReference type="AlphaFoldDB" id="A0A963YWE8"/>
<dbReference type="SUPFAM" id="SSF48452">
    <property type="entry name" value="TPR-like"/>
    <property type="match status" value="2"/>
</dbReference>
<dbReference type="SMART" id="SM00028">
    <property type="entry name" value="TPR"/>
    <property type="match status" value="6"/>
</dbReference>
<dbReference type="GO" id="GO:0006493">
    <property type="term" value="P:protein O-linked glycosylation"/>
    <property type="evidence" value="ECO:0007669"/>
    <property type="project" value="InterPro"/>
</dbReference>
<evidence type="ECO:0000256" key="1">
    <source>
        <dbReference type="PROSITE-ProRule" id="PRU00339"/>
    </source>
</evidence>
<evidence type="ECO:0000313" key="2">
    <source>
        <dbReference type="EMBL" id="MCB8878452.1"/>
    </source>
</evidence>
<evidence type="ECO:0000313" key="3">
    <source>
        <dbReference type="Proteomes" id="UP000708298"/>
    </source>
</evidence>
<dbReference type="Gene3D" id="1.25.40.10">
    <property type="entry name" value="Tetratricopeptide repeat domain"/>
    <property type="match status" value="2"/>
</dbReference>
<accession>A0A963YWE8</accession>
<gene>
    <name evidence="2" type="ORF">ASILVAE211_24970</name>
</gene>
<proteinExistence type="predicted"/>
<protein>
    <submittedName>
        <fullName evidence="2">Tetratricopeptide repeat protein</fullName>
    </submittedName>
</protein>
<dbReference type="PROSITE" id="PS50005">
    <property type="entry name" value="TPR"/>
    <property type="match status" value="3"/>
</dbReference>